<dbReference type="GeneTree" id="ENSGT00940000160421"/>
<accession>A0A3B5M049</accession>
<evidence type="ECO:0000313" key="10">
    <source>
        <dbReference type="Proteomes" id="UP000261380"/>
    </source>
</evidence>
<keyword evidence="6" id="KW-0106">Calcium</keyword>
<dbReference type="PANTHER" id="PTHR46735">
    <property type="entry name" value="CALPAIN, SMALL SUBUNIT 1 A-RELATED"/>
    <property type="match status" value="1"/>
</dbReference>
<dbReference type="PROSITE" id="PS00018">
    <property type="entry name" value="EF_HAND_1"/>
    <property type="match status" value="1"/>
</dbReference>
<dbReference type="GO" id="GO:0046872">
    <property type="term" value="F:metal ion binding"/>
    <property type="evidence" value="ECO:0007669"/>
    <property type="project" value="UniProtKB-KW"/>
</dbReference>
<evidence type="ECO:0000256" key="4">
    <source>
        <dbReference type="ARBA" id="ARBA00022723"/>
    </source>
</evidence>
<dbReference type="AlphaFoldDB" id="A0A3B5M049"/>
<dbReference type="Gene3D" id="1.10.238.10">
    <property type="entry name" value="EF-hand"/>
    <property type="match status" value="1"/>
</dbReference>
<dbReference type="GO" id="GO:0110158">
    <property type="term" value="C:calpain complex"/>
    <property type="evidence" value="ECO:0007669"/>
    <property type="project" value="TreeGrafter"/>
</dbReference>
<dbReference type="Proteomes" id="UP000261380">
    <property type="component" value="Unplaced"/>
</dbReference>
<evidence type="ECO:0000256" key="2">
    <source>
        <dbReference type="ARBA" id="ARBA00004496"/>
    </source>
</evidence>
<evidence type="ECO:0000256" key="6">
    <source>
        <dbReference type="ARBA" id="ARBA00022837"/>
    </source>
</evidence>
<dbReference type="SUPFAM" id="SSF47473">
    <property type="entry name" value="EF-hand"/>
    <property type="match status" value="1"/>
</dbReference>
<proteinExistence type="predicted"/>
<dbReference type="InterPro" id="IPR018247">
    <property type="entry name" value="EF_Hand_1_Ca_BS"/>
</dbReference>
<reference evidence="9" key="2">
    <citation type="submission" date="2025-09" db="UniProtKB">
        <authorList>
            <consortium name="Ensembl"/>
        </authorList>
    </citation>
    <scope>IDENTIFICATION</scope>
</reference>
<dbReference type="InterPro" id="IPR054069">
    <property type="entry name" value="CAPN3/13-like_C_EFh"/>
</dbReference>
<name>A0A3B5M049_9TELE</name>
<organism evidence="9 10">
    <name type="scientific">Xiphophorus couchianus</name>
    <name type="common">Monterrey platyfish</name>
    <dbReference type="NCBI Taxonomy" id="32473"/>
    <lineage>
        <taxon>Eukaryota</taxon>
        <taxon>Metazoa</taxon>
        <taxon>Chordata</taxon>
        <taxon>Craniata</taxon>
        <taxon>Vertebrata</taxon>
        <taxon>Euteleostomi</taxon>
        <taxon>Actinopterygii</taxon>
        <taxon>Neopterygii</taxon>
        <taxon>Teleostei</taxon>
        <taxon>Neoteleostei</taxon>
        <taxon>Acanthomorphata</taxon>
        <taxon>Ovalentaria</taxon>
        <taxon>Atherinomorphae</taxon>
        <taxon>Cyprinodontiformes</taxon>
        <taxon>Poeciliidae</taxon>
        <taxon>Poeciliinae</taxon>
        <taxon>Xiphophorus</taxon>
    </lineage>
</organism>
<dbReference type="STRING" id="32473.ENSXCOP00000017478"/>
<reference evidence="9" key="1">
    <citation type="submission" date="2025-08" db="UniProtKB">
        <authorList>
            <consortium name="Ensembl"/>
        </authorList>
    </citation>
    <scope>IDENTIFICATION</scope>
</reference>
<keyword evidence="3" id="KW-0963">Cytoplasm</keyword>
<dbReference type="InterPro" id="IPR011992">
    <property type="entry name" value="EF-hand-dom_pair"/>
</dbReference>
<dbReference type="Ensembl" id="ENSXCOT00000017700.1">
    <property type="protein sequence ID" value="ENSXCOP00000017478.1"/>
    <property type="gene ID" value="ENSXCOG00000013183.1"/>
</dbReference>
<keyword evidence="5" id="KW-0677">Repeat</keyword>
<keyword evidence="10" id="KW-1185">Reference proteome</keyword>
<dbReference type="PANTHER" id="PTHR46735:SF3">
    <property type="entry name" value="CALPAIN SMALL SUBUNIT 1-RELATED"/>
    <property type="match status" value="1"/>
</dbReference>
<evidence type="ECO:0000256" key="5">
    <source>
        <dbReference type="ARBA" id="ARBA00022737"/>
    </source>
</evidence>
<keyword evidence="7" id="KW-0472">Membrane</keyword>
<dbReference type="GO" id="GO:0012505">
    <property type="term" value="C:endomembrane system"/>
    <property type="evidence" value="ECO:0007669"/>
    <property type="project" value="UniProtKB-SubCell"/>
</dbReference>
<sequence>DACRCMVALMDTSVTGRLNSSEFIRLWNKVIIYKDIFFQTDVSRTGTLSLTELRNALVASGMRVSDDMLNLMALRYGASSGHMTLESFISLILRLDCMFSESAGSGPDQMSNRWIYVSMYT</sequence>
<keyword evidence="4" id="KW-0479">Metal-binding</keyword>
<protein>
    <recommendedName>
        <fullName evidence="8">Calpain-3/13-like C-terminal EF-hand domain-containing protein</fullName>
    </recommendedName>
</protein>
<evidence type="ECO:0000256" key="1">
    <source>
        <dbReference type="ARBA" id="ARBA00004308"/>
    </source>
</evidence>
<feature type="domain" description="Calpain-3/13-like C-terminal EF-hand" evidence="8">
    <location>
        <begin position="53"/>
        <end position="98"/>
    </location>
</feature>
<evidence type="ECO:0000256" key="3">
    <source>
        <dbReference type="ARBA" id="ARBA00022490"/>
    </source>
</evidence>
<evidence type="ECO:0000313" key="9">
    <source>
        <dbReference type="Ensembl" id="ENSXCOP00000017478.1"/>
    </source>
</evidence>
<comment type="subcellular location">
    <subcellularLocation>
        <location evidence="2">Cytoplasm</location>
    </subcellularLocation>
    <subcellularLocation>
        <location evidence="1">Endomembrane system</location>
    </subcellularLocation>
</comment>
<evidence type="ECO:0000256" key="7">
    <source>
        <dbReference type="ARBA" id="ARBA00023136"/>
    </source>
</evidence>
<evidence type="ECO:0000259" key="8">
    <source>
        <dbReference type="Pfam" id="PF21875"/>
    </source>
</evidence>
<dbReference type="Pfam" id="PF21875">
    <property type="entry name" value="CAPN13-like_C_EFh"/>
    <property type="match status" value="1"/>
</dbReference>